<evidence type="ECO:0000313" key="2">
    <source>
        <dbReference type="EMBL" id="GBG33670.1"/>
    </source>
</evidence>
<accession>A0A2R5GS44</accession>
<dbReference type="Gene3D" id="1.10.238.10">
    <property type="entry name" value="EF-hand"/>
    <property type="match status" value="1"/>
</dbReference>
<dbReference type="EMBL" id="BEYU01000165">
    <property type="protein sequence ID" value="GBG33670.1"/>
    <property type="molecule type" value="Genomic_DNA"/>
</dbReference>
<dbReference type="InterPro" id="IPR002048">
    <property type="entry name" value="EF_hand_dom"/>
</dbReference>
<protein>
    <recommendedName>
        <fullName evidence="1">EF-hand domain-containing protein</fullName>
    </recommendedName>
</protein>
<dbReference type="OrthoDB" id="206543at2759"/>
<dbReference type="SUPFAM" id="SSF47473">
    <property type="entry name" value="EF-hand"/>
    <property type="match status" value="1"/>
</dbReference>
<dbReference type="InParanoid" id="A0A2R5GS44"/>
<dbReference type="InterPro" id="IPR011992">
    <property type="entry name" value="EF-hand-dom_pair"/>
</dbReference>
<dbReference type="Proteomes" id="UP000241890">
    <property type="component" value="Unassembled WGS sequence"/>
</dbReference>
<organism evidence="2 3">
    <name type="scientific">Hondaea fermentalgiana</name>
    <dbReference type="NCBI Taxonomy" id="2315210"/>
    <lineage>
        <taxon>Eukaryota</taxon>
        <taxon>Sar</taxon>
        <taxon>Stramenopiles</taxon>
        <taxon>Bigyra</taxon>
        <taxon>Labyrinthulomycetes</taxon>
        <taxon>Thraustochytrida</taxon>
        <taxon>Thraustochytriidae</taxon>
        <taxon>Hondaea</taxon>
    </lineage>
</organism>
<keyword evidence="3" id="KW-1185">Reference proteome</keyword>
<evidence type="ECO:0000259" key="1">
    <source>
        <dbReference type="PROSITE" id="PS50222"/>
    </source>
</evidence>
<dbReference type="AlphaFoldDB" id="A0A2R5GS44"/>
<proteinExistence type="predicted"/>
<evidence type="ECO:0000313" key="3">
    <source>
        <dbReference type="Proteomes" id="UP000241890"/>
    </source>
</evidence>
<gene>
    <name evidence="2" type="ORF">FCC1311_098932</name>
</gene>
<dbReference type="GO" id="GO:0005509">
    <property type="term" value="F:calcium ion binding"/>
    <property type="evidence" value="ECO:0007669"/>
    <property type="project" value="InterPro"/>
</dbReference>
<sequence>MKFLHPDGDGAQSSEAIIEQFRYMDTDGSESIDFGEFVSVMTSDIVDQEFFQLKDEVEAAKWDLAFFLFATNFRRQKVRLLMRFQTLLLSAM</sequence>
<feature type="domain" description="EF-hand" evidence="1">
    <location>
        <begin position="12"/>
        <end position="47"/>
    </location>
</feature>
<name>A0A2R5GS44_9STRA</name>
<reference evidence="2 3" key="1">
    <citation type="submission" date="2017-12" db="EMBL/GenBank/DDBJ databases">
        <title>Sequencing, de novo assembly and annotation of complete genome of a new Thraustochytrid species, strain FCC1311.</title>
        <authorList>
            <person name="Sedici K."/>
            <person name="Godart F."/>
            <person name="Aiese Cigliano R."/>
            <person name="Sanseverino W."/>
            <person name="Barakat M."/>
            <person name="Ortet P."/>
            <person name="Marechal E."/>
            <person name="Cagnac O."/>
            <person name="Amato A."/>
        </authorList>
    </citation>
    <scope>NUCLEOTIDE SEQUENCE [LARGE SCALE GENOMIC DNA]</scope>
</reference>
<dbReference type="PROSITE" id="PS50222">
    <property type="entry name" value="EF_HAND_2"/>
    <property type="match status" value="1"/>
</dbReference>
<comment type="caution">
    <text evidence="2">The sequence shown here is derived from an EMBL/GenBank/DDBJ whole genome shotgun (WGS) entry which is preliminary data.</text>
</comment>